<comment type="similarity">
    <text evidence="1">Belongs to the BtpA family.</text>
</comment>
<dbReference type="Gene3D" id="3.20.20.70">
    <property type="entry name" value="Aldolase class I"/>
    <property type="match status" value="1"/>
</dbReference>
<organism evidence="2">
    <name type="scientific">Caldiarchaeum subterraneum</name>
    <dbReference type="NCBI Taxonomy" id="311458"/>
    <lineage>
        <taxon>Archaea</taxon>
        <taxon>Nitrososphaerota</taxon>
        <taxon>Candidatus Caldarchaeales</taxon>
        <taxon>Candidatus Caldarchaeaceae</taxon>
        <taxon>Candidatus Caldarchaeum</taxon>
    </lineage>
</organism>
<dbReference type="InterPro" id="IPR011060">
    <property type="entry name" value="RibuloseP-bd_barrel"/>
</dbReference>
<evidence type="ECO:0000256" key="1">
    <source>
        <dbReference type="ARBA" id="ARBA00006007"/>
    </source>
</evidence>
<dbReference type="AlphaFoldDB" id="A0A7C5U646"/>
<accession>A0A7C5U646</accession>
<sequence>MIVPQPLLPMKPDALKQLFKNPKPIIAMIHLPPLPGSPRYAGAAMEDIIEYALRDAELLKAGEVDGLQVENIGDYPYLKPDEIGHETTAFLAVVAREIRKATGMPVGICCLANGVIQAMAACVASGARWVRAAEWANAYIADEGFVEAIAHKALRYRANLRAYDVKVFADVHVKHGSHFIISDRPFEEQVADVEFFDADAIIVSGTRTGAETPLERVVKAKQATSLPVLIGSGLNATNAETLLKVADGAIVGSYMRKDGVFWNPVELPRVKTLMSVVKKLR</sequence>
<name>A0A7C5U646_CALS0</name>
<proteinExistence type="inferred from homology"/>
<dbReference type="InterPro" id="IPR013785">
    <property type="entry name" value="Aldolase_TIM"/>
</dbReference>
<dbReference type="EMBL" id="DRXS01000172">
    <property type="protein sequence ID" value="HHR40796.1"/>
    <property type="molecule type" value="Genomic_DNA"/>
</dbReference>
<dbReference type="PANTHER" id="PTHR21381">
    <property type="entry name" value="ZGC:162297"/>
    <property type="match status" value="1"/>
</dbReference>
<dbReference type="SUPFAM" id="SSF51366">
    <property type="entry name" value="Ribulose-phoshate binding barrel"/>
    <property type="match status" value="1"/>
</dbReference>
<gene>
    <name evidence="2" type="ORF">ENM42_03100</name>
</gene>
<dbReference type="PIRSF" id="PIRSF005956">
    <property type="entry name" value="BtpA"/>
    <property type="match status" value="1"/>
</dbReference>
<evidence type="ECO:0000313" key="2">
    <source>
        <dbReference type="EMBL" id="HHR40796.1"/>
    </source>
</evidence>
<dbReference type="Pfam" id="PF03437">
    <property type="entry name" value="BtpA"/>
    <property type="match status" value="1"/>
</dbReference>
<comment type="caution">
    <text evidence="2">The sequence shown here is derived from an EMBL/GenBank/DDBJ whole genome shotgun (WGS) entry which is preliminary data.</text>
</comment>
<protein>
    <submittedName>
        <fullName evidence="2">BtpA/SgcQ family protein</fullName>
    </submittedName>
</protein>
<dbReference type="NCBIfam" id="TIGR00259">
    <property type="entry name" value="thylakoid_BtpA"/>
    <property type="match status" value="1"/>
</dbReference>
<dbReference type="InterPro" id="IPR005137">
    <property type="entry name" value="BtpA"/>
</dbReference>
<dbReference type="PANTHER" id="PTHR21381:SF3">
    <property type="entry name" value="SGC REGION PROTEIN SGCQ-RELATED"/>
    <property type="match status" value="1"/>
</dbReference>
<reference evidence="2" key="1">
    <citation type="journal article" date="2020" name="mSystems">
        <title>Genome- and Community-Level Interaction Insights into Carbon Utilization and Element Cycling Functions of Hydrothermarchaeota in Hydrothermal Sediment.</title>
        <authorList>
            <person name="Zhou Z."/>
            <person name="Liu Y."/>
            <person name="Xu W."/>
            <person name="Pan J."/>
            <person name="Luo Z.H."/>
            <person name="Li M."/>
        </authorList>
    </citation>
    <scope>NUCLEOTIDE SEQUENCE [LARGE SCALE GENOMIC DNA]</scope>
    <source>
        <strain evidence="2">SpSt-1084</strain>
    </source>
</reference>